<evidence type="ECO:0000256" key="7">
    <source>
        <dbReference type="RuleBase" id="RU362028"/>
    </source>
</evidence>
<dbReference type="Pfam" id="PF00849">
    <property type="entry name" value="PseudoU_synth_2"/>
    <property type="match status" value="1"/>
</dbReference>
<accession>A0A2U3JXS1</accession>
<evidence type="ECO:0000256" key="8">
    <source>
        <dbReference type="SAM" id="MobiDB-lite"/>
    </source>
</evidence>
<gene>
    <name evidence="10" type="primary">ylyB</name>
    <name evidence="10" type="ORF">SBF1_1100026</name>
</gene>
<dbReference type="PROSITE" id="PS01129">
    <property type="entry name" value="PSI_RLU"/>
    <property type="match status" value="1"/>
</dbReference>
<comment type="similarity">
    <text evidence="2 7">Belongs to the pseudouridine synthase RluA family.</text>
</comment>
<dbReference type="InterPro" id="IPR002942">
    <property type="entry name" value="S4_RNA-bd"/>
</dbReference>
<dbReference type="SMART" id="SM00363">
    <property type="entry name" value="S4"/>
    <property type="match status" value="1"/>
</dbReference>
<keyword evidence="4 7" id="KW-0413">Isomerase</keyword>
<dbReference type="Proteomes" id="UP000238916">
    <property type="component" value="Unassembled WGS sequence"/>
</dbReference>
<comment type="function">
    <text evidence="7">Responsible for synthesis of pseudouridine from uracil.</text>
</comment>
<dbReference type="FunFam" id="3.30.2350.10:FF:000006">
    <property type="entry name" value="Pseudouridine synthase"/>
    <property type="match status" value="1"/>
</dbReference>
<dbReference type="InterPro" id="IPR036986">
    <property type="entry name" value="S4_RNA-bd_sf"/>
</dbReference>
<dbReference type="CDD" id="cd00165">
    <property type="entry name" value="S4"/>
    <property type="match status" value="1"/>
</dbReference>
<dbReference type="SUPFAM" id="SSF55174">
    <property type="entry name" value="Alpha-L RNA-binding motif"/>
    <property type="match status" value="1"/>
</dbReference>
<feature type="domain" description="RNA-binding S4" evidence="9">
    <location>
        <begin position="46"/>
        <end position="109"/>
    </location>
</feature>
<dbReference type="InterPro" id="IPR020103">
    <property type="entry name" value="PsdUridine_synth_cat_dom_sf"/>
</dbReference>
<dbReference type="CDD" id="cd02869">
    <property type="entry name" value="PseudoU_synth_RluA_like"/>
    <property type="match status" value="1"/>
</dbReference>
<evidence type="ECO:0000256" key="2">
    <source>
        <dbReference type="ARBA" id="ARBA00010876"/>
    </source>
</evidence>
<evidence type="ECO:0000256" key="6">
    <source>
        <dbReference type="PROSITE-ProRule" id="PRU00182"/>
    </source>
</evidence>
<dbReference type="NCBIfam" id="TIGR00005">
    <property type="entry name" value="rluA_subfam"/>
    <property type="match status" value="1"/>
</dbReference>
<dbReference type="PANTHER" id="PTHR21600">
    <property type="entry name" value="MITOCHONDRIAL RNA PSEUDOURIDINE SYNTHASE"/>
    <property type="match status" value="1"/>
</dbReference>
<proteinExistence type="inferred from homology"/>
<dbReference type="InterPro" id="IPR006225">
    <property type="entry name" value="PsdUridine_synth_RluC/D"/>
</dbReference>
<comment type="catalytic activity">
    <reaction evidence="1 7">
        <text>a uridine in RNA = a pseudouridine in RNA</text>
        <dbReference type="Rhea" id="RHEA:48348"/>
        <dbReference type="Rhea" id="RHEA-COMP:12068"/>
        <dbReference type="Rhea" id="RHEA-COMP:12069"/>
        <dbReference type="ChEBI" id="CHEBI:65314"/>
        <dbReference type="ChEBI" id="CHEBI:65315"/>
    </reaction>
</comment>
<sequence length="341" mass="38266">MRVEKEIQESALEDFEFDEQVSDEESPFSGAELLTEQETFELPEGIRLDIGLTDILGKSRSFVQGIIAQECVIVNGSAKKANYRVRQGDKIEVAFPSPREATAEPENIPIEILYEDEDVLVVNKPQDMVVHPAPGAWTGTLVNALLYHCHDLSGINGILRPGIVHRIDKDTSGILVVAKNDIAHQGLAAQLKAHTMDRKYLALVHGVVLEPSGTVDAPIGRDPADRKRMAVVMQHSKLAVSHYKVLERFRESTYVEVQLETGRTHQIRVHMRYIKHPVLGDPVYGLKKDRFGLQGQMLHAAHLGFEHPRSGKWMKFEAPVPRKFAVLIEKLRKEVGRINSE</sequence>
<dbReference type="PANTHER" id="PTHR21600:SF44">
    <property type="entry name" value="RIBOSOMAL LARGE SUBUNIT PSEUDOURIDINE SYNTHASE D"/>
    <property type="match status" value="1"/>
</dbReference>
<dbReference type="EC" id="5.4.99.-" evidence="7"/>
<feature type="compositionally biased region" description="Acidic residues" evidence="8">
    <location>
        <begin position="11"/>
        <end position="23"/>
    </location>
</feature>
<reference evidence="11" key="1">
    <citation type="submission" date="2018-02" db="EMBL/GenBank/DDBJ databases">
        <authorList>
            <person name="Hausmann B."/>
        </authorList>
    </citation>
    <scope>NUCLEOTIDE SEQUENCE [LARGE SCALE GENOMIC DNA]</scope>
    <source>
        <strain evidence="11">Peat soil MAG SbF1</strain>
    </source>
</reference>
<evidence type="ECO:0000259" key="9">
    <source>
        <dbReference type="SMART" id="SM00363"/>
    </source>
</evidence>
<evidence type="ECO:0000256" key="4">
    <source>
        <dbReference type="ARBA" id="ARBA00023235"/>
    </source>
</evidence>
<feature type="active site" evidence="5">
    <location>
        <position position="168"/>
    </location>
</feature>
<dbReference type="InterPro" id="IPR050188">
    <property type="entry name" value="RluA_PseudoU_synthase"/>
</dbReference>
<evidence type="ECO:0000313" key="11">
    <source>
        <dbReference type="Proteomes" id="UP000238916"/>
    </source>
</evidence>
<dbReference type="PROSITE" id="PS50889">
    <property type="entry name" value="S4"/>
    <property type="match status" value="1"/>
</dbReference>
<evidence type="ECO:0000256" key="1">
    <source>
        <dbReference type="ARBA" id="ARBA00000073"/>
    </source>
</evidence>
<dbReference type="Gene3D" id="3.30.2350.10">
    <property type="entry name" value="Pseudouridine synthase"/>
    <property type="match status" value="1"/>
</dbReference>
<dbReference type="GO" id="GO:0003723">
    <property type="term" value="F:RNA binding"/>
    <property type="evidence" value="ECO:0007669"/>
    <property type="project" value="UniProtKB-KW"/>
</dbReference>
<dbReference type="GO" id="GO:0120159">
    <property type="term" value="F:rRNA pseudouridine synthase activity"/>
    <property type="evidence" value="ECO:0007669"/>
    <property type="project" value="UniProtKB-ARBA"/>
</dbReference>
<feature type="region of interest" description="Disordered" evidence="8">
    <location>
        <begin position="1"/>
        <end position="23"/>
    </location>
</feature>
<evidence type="ECO:0000313" key="10">
    <source>
        <dbReference type="EMBL" id="SPF32138.1"/>
    </source>
</evidence>
<dbReference type="EMBL" id="OMOF01000014">
    <property type="protein sequence ID" value="SPF32138.1"/>
    <property type="molecule type" value="Genomic_DNA"/>
</dbReference>
<dbReference type="SUPFAM" id="SSF55120">
    <property type="entry name" value="Pseudouridine synthase"/>
    <property type="match status" value="1"/>
</dbReference>
<organism evidence="10 11">
    <name type="scientific">Candidatus Desulfosporosinus infrequens</name>
    <dbReference type="NCBI Taxonomy" id="2043169"/>
    <lineage>
        <taxon>Bacteria</taxon>
        <taxon>Bacillati</taxon>
        <taxon>Bacillota</taxon>
        <taxon>Clostridia</taxon>
        <taxon>Eubacteriales</taxon>
        <taxon>Desulfitobacteriaceae</taxon>
        <taxon>Desulfosporosinus</taxon>
    </lineage>
</organism>
<evidence type="ECO:0000256" key="5">
    <source>
        <dbReference type="PIRSR" id="PIRSR606225-1"/>
    </source>
</evidence>
<protein>
    <recommendedName>
        <fullName evidence="7">Pseudouridine synthase</fullName>
        <ecNumber evidence="7">5.4.99.-</ecNumber>
    </recommendedName>
</protein>
<evidence type="ECO:0000256" key="3">
    <source>
        <dbReference type="ARBA" id="ARBA00022884"/>
    </source>
</evidence>
<dbReference type="AlphaFoldDB" id="A0A2U3JXS1"/>
<dbReference type="InterPro" id="IPR006224">
    <property type="entry name" value="PsdUridine_synth_RluA-like_CS"/>
</dbReference>
<dbReference type="InterPro" id="IPR006145">
    <property type="entry name" value="PsdUridine_synth_RsuA/RluA"/>
</dbReference>
<dbReference type="OrthoDB" id="9807829at2"/>
<dbReference type="GO" id="GO:0000455">
    <property type="term" value="P:enzyme-directed rRNA pseudouridine synthesis"/>
    <property type="evidence" value="ECO:0007669"/>
    <property type="project" value="TreeGrafter"/>
</dbReference>
<keyword evidence="3 6" id="KW-0694">RNA-binding</keyword>
<dbReference type="Gene3D" id="3.10.290.10">
    <property type="entry name" value="RNA-binding S4 domain"/>
    <property type="match status" value="1"/>
</dbReference>
<name>A0A2U3JXS1_9FIRM</name>